<sequence>MIFHSVVYSSGYFRCDWKLSETENCTSMYISYCMRVWNSSELFGISKLCDDENAHKLLKCIFLKFISYVRQQNPREHISRTWSRSFDQNELRQNVS</sequence>
<gene>
    <name evidence="1" type="primary">b864R</name>
    <name evidence="1" type="ORF">NY2A_b864R</name>
</gene>
<keyword evidence="2" id="KW-1185">Reference proteome</keyword>
<dbReference type="EMBL" id="DQ491002">
    <property type="protein sequence ID" value="ABT15263.1"/>
    <property type="molecule type" value="Genomic_DNA"/>
</dbReference>
<accession>A7IY39</accession>
<protein>
    <submittedName>
        <fullName evidence="1">Uncharacterized protein b864R</fullName>
    </submittedName>
</protein>
<dbReference type="KEGG" id="vg:5659321"/>
<dbReference type="RefSeq" id="YP_001498060.1">
    <property type="nucleotide sequence ID" value="NC_009898.1"/>
</dbReference>
<organismHost>
    <name type="scientific">Chlorella</name>
    <dbReference type="NCBI Taxonomy" id="3071"/>
</organismHost>
<proteinExistence type="predicted"/>
<evidence type="ECO:0000313" key="1">
    <source>
        <dbReference type="EMBL" id="ABT15263.1"/>
    </source>
</evidence>
<reference evidence="1 2" key="1">
    <citation type="journal article" date="2007" name="Virology">
        <title>Sequence and annotation of the 369-kb NY-2A and the 345-kb AR158 viruses that infect Chlorella NC64A.</title>
        <authorList>
            <person name="Fitzgerald L.A."/>
            <person name="Graves M.V."/>
            <person name="Li X."/>
            <person name="Feldblyum T."/>
            <person name="Nierman W.C."/>
            <person name="Van Etten J.L."/>
        </authorList>
    </citation>
    <scope>NUCLEOTIDE SEQUENCE [LARGE SCALE GENOMIC DNA]</scope>
    <source>
        <strain evidence="1 2">NY-2A</strain>
    </source>
</reference>
<dbReference type="GeneID" id="5659321"/>
<evidence type="ECO:0000313" key="2">
    <source>
        <dbReference type="Proteomes" id="UP000202419"/>
    </source>
</evidence>
<name>A7IY39_PBCVN</name>
<organism evidence="1 2">
    <name type="scientific">Paramecium bursaria Chlorella virus NY2A</name>
    <name type="common">PBCV-NY2A</name>
    <dbReference type="NCBI Taxonomy" id="46021"/>
    <lineage>
        <taxon>Viruses</taxon>
        <taxon>Varidnaviria</taxon>
        <taxon>Bamfordvirae</taxon>
        <taxon>Nucleocytoviricota</taxon>
        <taxon>Megaviricetes</taxon>
        <taxon>Algavirales</taxon>
        <taxon>Phycodnaviridae</taxon>
        <taxon>Chlorovirus</taxon>
        <taxon>Chlorovirus americanus</taxon>
    </lineage>
</organism>
<dbReference type="Proteomes" id="UP000202419">
    <property type="component" value="Segment"/>
</dbReference>